<evidence type="ECO:0000313" key="1">
    <source>
        <dbReference type="EMBL" id="PXX95009.1"/>
    </source>
</evidence>
<comment type="caution">
    <text evidence="1">The sequence shown here is derived from an EMBL/GenBank/DDBJ whole genome shotgun (WGS) entry which is preliminary data.</text>
</comment>
<dbReference type="Proteomes" id="UP000248079">
    <property type="component" value="Unassembled WGS sequence"/>
</dbReference>
<sequence length="332" mass="36814">MIKNILLVLLFLLLTHSLFSQNAPLYIWGTGLDGSVLQKTAIYSDRTNGLLIEAPRNGNNENLPISFGWRGGGLTPIHILPNGYVGLGTKTPSEMLTIKGKSAMLGIYDTNVVSKANNRIGRYSNALVIQNDSDDTWQENISFHDNGNVGIGTTNPTEKLHIKGNKSAEIRLESNLGNAYVRQSNGTLNFYNKGERLTILSTGQVGIGTTETGTHKLAVNGTIGAREIKVETDSWSDFVFKEDYQLKDLKEVESFIEENKHLPDIPSEKEVLENGIAVGEMNAKLLQKIEELTLYMIEQNKVIKSQNIKIQKLNARINTIEIKQNSRDTISN</sequence>
<dbReference type="EMBL" id="QFLI01000022">
    <property type="protein sequence ID" value="PXX95009.1"/>
    <property type="molecule type" value="Genomic_DNA"/>
</dbReference>
<protein>
    <recommendedName>
        <fullName evidence="3">Peptidase S74 domain-containing protein</fullName>
    </recommendedName>
</protein>
<name>A0A2V3ZQ80_9BACT</name>
<evidence type="ECO:0000313" key="2">
    <source>
        <dbReference type="Proteomes" id="UP000248079"/>
    </source>
</evidence>
<dbReference type="RefSeq" id="WP_110364044.1">
    <property type="nucleotide sequence ID" value="NZ_QFLI01000022.1"/>
</dbReference>
<dbReference type="AlphaFoldDB" id="A0A2V3ZQ80"/>
<gene>
    <name evidence="1" type="ORF">DF185_22795</name>
</gene>
<dbReference type="OrthoDB" id="769954at2"/>
<accession>A0A2V3ZQ80</accession>
<organism evidence="1 2">
    <name type="scientific">Marinifilum breve</name>
    <dbReference type="NCBI Taxonomy" id="2184082"/>
    <lineage>
        <taxon>Bacteria</taxon>
        <taxon>Pseudomonadati</taxon>
        <taxon>Bacteroidota</taxon>
        <taxon>Bacteroidia</taxon>
        <taxon>Marinilabiliales</taxon>
        <taxon>Marinifilaceae</taxon>
    </lineage>
</organism>
<reference evidence="1 2" key="1">
    <citation type="submission" date="2018-05" db="EMBL/GenBank/DDBJ databases">
        <title>Marinifilum breve JC075T sp. nov., a marine bacterium isolated from Yongle Blue Hole in the South China Sea.</title>
        <authorList>
            <person name="Fu T."/>
        </authorList>
    </citation>
    <scope>NUCLEOTIDE SEQUENCE [LARGE SCALE GENOMIC DNA]</scope>
    <source>
        <strain evidence="1 2">JC075</strain>
    </source>
</reference>
<evidence type="ECO:0008006" key="3">
    <source>
        <dbReference type="Google" id="ProtNLM"/>
    </source>
</evidence>
<proteinExistence type="predicted"/>
<keyword evidence="2" id="KW-1185">Reference proteome</keyword>